<dbReference type="Gene3D" id="1.10.1780.10">
    <property type="entry name" value="Clp, N-terminal domain"/>
    <property type="match status" value="1"/>
</dbReference>
<dbReference type="GO" id="GO:0006508">
    <property type="term" value="P:proteolysis"/>
    <property type="evidence" value="ECO:0007669"/>
    <property type="project" value="UniProtKB-KW"/>
</dbReference>
<dbReference type="PROSITE" id="PS51903">
    <property type="entry name" value="CLP_R"/>
    <property type="match status" value="1"/>
</dbReference>
<keyword evidence="6" id="KW-0378">Hydrolase</keyword>
<dbReference type="Gene3D" id="3.40.50.300">
    <property type="entry name" value="P-loop containing nucleotide triphosphate hydrolases"/>
    <property type="match status" value="2"/>
</dbReference>
<organism evidence="6">
    <name type="scientific">hydrothermal vent metagenome</name>
    <dbReference type="NCBI Taxonomy" id="652676"/>
    <lineage>
        <taxon>unclassified sequences</taxon>
        <taxon>metagenomes</taxon>
        <taxon>ecological metagenomes</taxon>
    </lineage>
</organism>
<dbReference type="SUPFAM" id="SSF52540">
    <property type="entry name" value="P-loop containing nucleoside triphosphate hydrolases"/>
    <property type="match status" value="2"/>
</dbReference>
<dbReference type="NCBIfam" id="TIGR02639">
    <property type="entry name" value="ClpA"/>
    <property type="match status" value="1"/>
</dbReference>
<dbReference type="SMART" id="SM00382">
    <property type="entry name" value="AAA"/>
    <property type="match status" value="2"/>
</dbReference>
<dbReference type="InterPro" id="IPR027417">
    <property type="entry name" value="P-loop_NTPase"/>
</dbReference>
<dbReference type="PRINTS" id="PR00300">
    <property type="entry name" value="CLPPROTEASEA"/>
</dbReference>
<gene>
    <name evidence="6" type="ORF">MNBD_GAMMA02-751</name>
</gene>
<dbReference type="GO" id="GO:0005524">
    <property type="term" value="F:ATP binding"/>
    <property type="evidence" value="ECO:0007669"/>
    <property type="project" value="UniProtKB-KW"/>
</dbReference>
<dbReference type="InterPro" id="IPR003593">
    <property type="entry name" value="AAA+_ATPase"/>
</dbReference>
<sequence length="760" mass="84491">MLDVHLDQSINKVYKLARKRRHELLTMEHLMLALINNKHASQILNSVGADKHLLQQELEVLIGQHVKILPADSELETQPTLAFRRVIQRAIYSAQSAELKNVTGDRVLVAMFDEMDSHVVYLLNKQGITRFDVVRSIAHDDQEVSDESLKPETLEQNDDSLAEVEKKDSGKEFLIDLNAKAAAGEIDPLIGRSAELERMIQILMRRSKNNPLLVGEPGVGKTAIAEGLALHIVNDQVPEVMQDAQVFALDLGALLAGTKYRGDFEKRLKAVINYIQKIDHAIMFIDEIHTIIGAGAVSGGSLDASNLLKPALSKGTLRCIGATTHDEVRTVFDRDRALSRRFQKITVTEPTQEEAIEILQGLQPYFEEFHGVKYNEAAIIAAVKLSAKHISDKFLPDKAIDAVDEAGSWQKIKGLQEQDILASDIKRVVASIAKIPVDDLNQEDGQKLQSIERNLQHVIFGQDEAIDILAVAIKMARAGLNRDNRTVANLIFAGPTGVGKTEVVKQLSHHMGLKLIRFDMSEYMEPHTVSKMIGAPPGYVGHDQGGLLTDKVHQTPHSIVLLDEIEKAHPDVMNILLQVMDNGKLTDSNGRETDFRNVLLVMTTNAGVSSFGQNSFGFTEQDRSSDAMIELHRHFTPEFRNRLDAIVPFKALDKSHIEKIVDKIIIELEQQLIEPGITFSITQSARLWLVEKGYNPEMGARPMQRAIDQYVKKPLVDKILFGKLKKGGLVKINAINDTLSFEIIPSTLLLSAVEESPTAH</sequence>
<dbReference type="GO" id="GO:0016887">
    <property type="term" value="F:ATP hydrolysis activity"/>
    <property type="evidence" value="ECO:0007669"/>
    <property type="project" value="InterPro"/>
</dbReference>
<keyword evidence="1" id="KW-0677">Repeat</keyword>
<evidence type="ECO:0000259" key="5">
    <source>
        <dbReference type="PROSITE" id="PS51903"/>
    </source>
</evidence>
<dbReference type="GO" id="GO:0034605">
    <property type="term" value="P:cellular response to heat"/>
    <property type="evidence" value="ECO:0007669"/>
    <property type="project" value="TreeGrafter"/>
</dbReference>
<evidence type="ECO:0000256" key="2">
    <source>
        <dbReference type="ARBA" id="ARBA00022741"/>
    </source>
</evidence>
<evidence type="ECO:0000256" key="4">
    <source>
        <dbReference type="ARBA" id="ARBA00023186"/>
    </source>
</evidence>
<keyword evidence="6" id="KW-0645">Protease</keyword>
<feature type="domain" description="Clp R" evidence="5">
    <location>
        <begin position="1"/>
        <end position="146"/>
    </location>
</feature>
<dbReference type="InterPro" id="IPR013461">
    <property type="entry name" value="ClpA"/>
</dbReference>
<dbReference type="SMART" id="SM01086">
    <property type="entry name" value="ClpB_D2-small"/>
    <property type="match status" value="1"/>
</dbReference>
<dbReference type="InterPro" id="IPR004176">
    <property type="entry name" value="Clp_R_N"/>
</dbReference>
<evidence type="ECO:0000256" key="3">
    <source>
        <dbReference type="ARBA" id="ARBA00022840"/>
    </source>
</evidence>
<dbReference type="Pfam" id="PF17871">
    <property type="entry name" value="AAA_lid_9"/>
    <property type="match status" value="1"/>
</dbReference>
<keyword evidence="3 6" id="KW-0067">ATP-binding</keyword>
<dbReference type="InterPro" id="IPR036628">
    <property type="entry name" value="Clp_N_dom_sf"/>
</dbReference>
<protein>
    <submittedName>
        <fullName evidence="6">ATP-dependent Clp protease ATP-binding subunit ClpA</fullName>
    </submittedName>
</protein>
<dbReference type="GO" id="GO:0008233">
    <property type="term" value="F:peptidase activity"/>
    <property type="evidence" value="ECO:0007669"/>
    <property type="project" value="UniProtKB-KW"/>
</dbReference>
<keyword evidence="2" id="KW-0547">Nucleotide-binding</keyword>
<dbReference type="Pfam" id="PF07724">
    <property type="entry name" value="AAA_2"/>
    <property type="match status" value="1"/>
</dbReference>
<dbReference type="PROSITE" id="PS00870">
    <property type="entry name" value="CLPAB_1"/>
    <property type="match status" value="1"/>
</dbReference>
<name>A0A3B0W4G5_9ZZZZ</name>
<dbReference type="AlphaFoldDB" id="A0A3B0W4G5"/>
<dbReference type="EMBL" id="UOFA01000338">
    <property type="protein sequence ID" value="VAW47340.1"/>
    <property type="molecule type" value="Genomic_DNA"/>
</dbReference>
<dbReference type="Pfam" id="PF10431">
    <property type="entry name" value="ClpB_D2-small"/>
    <property type="match status" value="1"/>
</dbReference>
<dbReference type="InterPro" id="IPR018368">
    <property type="entry name" value="ClpA/B_CS1"/>
</dbReference>
<dbReference type="CDD" id="cd19499">
    <property type="entry name" value="RecA-like_ClpB_Hsp104-like"/>
    <property type="match status" value="1"/>
</dbReference>
<dbReference type="GO" id="GO:0005737">
    <property type="term" value="C:cytoplasm"/>
    <property type="evidence" value="ECO:0007669"/>
    <property type="project" value="TreeGrafter"/>
</dbReference>
<reference evidence="6" key="1">
    <citation type="submission" date="2018-06" db="EMBL/GenBank/DDBJ databases">
        <authorList>
            <person name="Zhirakovskaya E."/>
        </authorList>
    </citation>
    <scope>NUCLEOTIDE SEQUENCE</scope>
</reference>
<dbReference type="Pfam" id="PF00004">
    <property type="entry name" value="AAA"/>
    <property type="match status" value="1"/>
</dbReference>
<dbReference type="CDD" id="cd00009">
    <property type="entry name" value="AAA"/>
    <property type="match status" value="1"/>
</dbReference>
<dbReference type="Gene3D" id="1.10.8.60">
    <property type="match status" value="2"/>
</dbReference>
<dbReference type="InterPro" id="IPR041546">
    <property type="entry name" value="ClpA/ClpB_AAA_lid"/>
</dbReference>
<dbReference type="InterPro" id="IPR050130">
    <property type="entry name" value="ClpA_ClpB"/>
</dbReference>
<dbReference type="PANTHER" id="PTHR11638:SF111">
    <property type="entry name" value="ATP-DEPENDENT CLP PROTEASE ATP-BINDING SUBUNIT CLPA"/>
    <property type="match status" value="1"/>
</dbReference>
<dbReference type="PANTHER" id="PTHR11638">
    <property type="entry name" value="ATP-DEPENDENT CLP PROTEASE"/>
    <property type="match status" value="1"/>
</dbReference>
<dbReference type="InterPro" id="IPR003959">
    <property type="entry name" value="ATPase_AAA_core"/>
</dbReference>
<proteinExistence type="predicted"/>
<evidence type="ECO:0000313" key="6">
    <source>
        <dbReference type="EMBL" id="VAW47340.1"/>
    </source>
</evidence>
<dbReference type="InterPro" id="IPR019489">
    <property type="entry name" value="Clp_ATPase_C"/>
</dbReference>
<dbReference type="GO" id="GO:0043335">
    <property type="term" value="P:protein unfolding"/>
    <property type="evidence" value="ECO:0007669"/>
    <property type="project" value="InterPro"/>
</dbReference>
<evidence type="ECO:0000256" key="1">
    <source>
        <dbReference type="ARBA" id="ARBA00022737"/>
    </source>
</evidence>
<keyword evidence="4" id="KW-0143">Chaperone</keyword>
<dbReference type="SUPFAM" id="SSF81923">
    <property type="entry name" value="Double Clp-N motif"/>
    <property type="match status" value="1"/>
</dbReference>
<dbReference type="Pfam" id="PF02861">
    <property type="entry name" value="Clp_N"/>
    <property type="match status" value="1"/>
</dbReference>
<dbReference type="InterPro" id="IPR001270">
    <property type="entry name" value="ClpA/B"/>
</dbReference>
<accession>A0A3B0W4G5</accession>